<evidence type="ECO:0000256" key="3">
    <source>
        <dbReference type="ARBA" id="ARBA00022679"/>
    </source>
</evidence>
<keyword evidence="5" id="KW-0819">tRNA processing</keyword>
<dbReference type="InterPro" id="IPR029028">
    <property type="entry name" value="Alpha/beta_knot_MTases"/>
</dbReference>
<dbReference type="HAMAP" id="MF_01885">
    <property type="entry name" value="tRNA_methyltr_TrmL"/>
    <property type="match status" value="1"/>
</dbReference>
<dbReference type="InterPro" id="IPR016914">
    <property type="entry name" value="TrmL"/>
</dbReference>
<dbReference type="CDD" id="cd18094">
    <property type="entry name" value="SpoU-like_TrmL"/>
    <property type="match status" value="1"/>
</dbReference>
<dbReference type="InterPro" id="IPR001537">
    <property type="entry name" value="SpoU_MeTrfase"/>
</dbReference>
<proteinExistence type="inferred from homology"/>
<evidence type="ECO:0000256" key="2">
    <source>
        <dbReference type="ARBA" id="ARBA00022603"/>
    </source>
</evidence>
<dbReference type="PANTHER" id="PTHR42971">
    <property type="entry name" value="TRNA (CYTIDINE(34)-2'-O)-METHYLTRANSFERASE"/>
    <property type="match status" value="1"/>
</dbReference>
<reference evidence="7" key="1">
    <citation type="submission" date="2021-01" db="EMBL/GenBank/DDBJ databases">
        <authorList>
            <person name="Corre E."/>
            <person name="Pelletier E."/>
            <person name="Niang G."/>
            <person name="Scheremetjew M."/>
            <person name="Finn R."/>
            <person name="Kale V."/>
            <person name="Holt S."/>
            <person name="Cochrane G."/>
            <person name="Meng A."/>
            <person name="Brown T."/>
            <person name="Cohen L."/>
        </authorList>
    </citation>
    <scope>NUCLEOTIDE SEQUENCE</scope>
    <source>
        <strain evidence="7">CCMP3278</strain>
    </source>
</reference>
<evidence type="ECO:0000256" key="5">
    <source>
        <dbReference type="ARBA" id="ARBA00022694"/>
    </source>
</evidence>
<organism evidence="7">
    <name type="scientific">Timspurckia oligopyrenoides</name>
    <dbReference type="NCBI Taxonomy" id="708627"/>
    <lineage>
        <taxon>Eukaryota</taxon>
        <taxon>Rhodophyta</taxon>
        <taxon>Bangiophyceae</taxon>
        <taxon>Porphyridiales</taxon>
        <taxon>Porphyridiaceae</taxon>
        <taxon>Timspurckia</taxon>
    </lineage>
</organism>
<keyword evidence="3" id="KW-0808">Transferase</keyword>
<feature type="domain" description="tRNA/rRNA methyltransferase SpoU type" evidence="6">
    <location>
        <begin position="95"/>
        <end position="242"/>
    </location>
</feature>
<dbReference type="GO" id="GO:0003723">
    <property type="term" value="F:RNA binding"/>
    <property type="evidence" value="ECO:0007669"/>
    <property type="project" value="InterPro"/>
</dbReference>
<evidence type="ECO:0000256" key="4">
    <source>
        <dbReference type="ARBA" id="ARBA00022691"/>
    </source>
</evidence>
<keyword evidence="4" id="KW-0949">S-adenosyl-L-methionine</keyword>
<evidence type="ECO:0000259" key="6">
    <source>
        <dbReference type="Pfam" id="PF00588"/>
    </source>
</evidence>
<dbReference type="SUPFAM" id="SSF75217">
    <property type="entry name" value="alpha/beta knot"/>
    <property type="match status" value="1"/>
</dbReference>
<dbReference type="AlphaFoldDB" id="A0A7S0ZGK6"/>
<sequence>MMSVAFLGVSGVDLRSCVEVSETLQADSSLVCAKLRLKTLCNTRRKCMTVATLSASSDQEVQPRQVHLKADGKAPFGLGAAPAILSDDTDGEPLLHVVFVSPQIHWNTGNIGRTCLGIGARLHVIGPIGFSLDDKHVKRAGLDYWKFVDLRVYENWAQFVPVLKTFTNRFYFTKYAHVSMLDVSFTDSGKTVLIFGSEVDGLTSIREWLNENEDPQHMVAYPMNAPDVFRSYNLSTSASMALWEAYKSIVNIRRS</sequence>
<dbReference type="InterPro" id="IPR029026">
    <property type="entry name" value="tRNA_m1G_MTases_N"/>
</dbReference>
<dbReference type="EMBL" id="HBFP01007629">
    <property type="protein sequence ID" value="CAD8821082.1"/>
    <property type="molecule type" value="Transcribed_RNA"/>
</dbReference>
<name>A0A7S0ZGK6_9RHOD</name>
<dbReference type="PANTHER" id="PTHR42971:SF1">
    <property type="entry name" value="TRNA (CYTIDINE(34)-2'-O)-METHYLTRANSFERASE"/>
    <property type="match status" value="1"/>
</dbReference>
<dbReference type="Gene3D" id="3.40.1280.10">
    <property type="match status" value="1"/>
</dbReference>
<evidence type="ECO:0000256" key="1">
    <source>
        <dbReference type="ARBA" id="ARBA00022490"/>
    </source>
</evidence>
<accession>A0A7S0ZGK6</accession>
<dbReference type="GO" id="GO:0008173">
    <property type="term" value="F:RNA methyltransferase activity"/>
    <property type="evidence" value="ECO:0007669"/>
    <property type="project" value="InterPro"/>
</dbReference>
<dbReference type="Pfam" id="PF00588">
    <property type="entry name" value="SpoU_methylase"/>
    <property type="match status" value="1"/>
</dbReference>
<keyword evidence="2" id="KW-0489">Methyltransferase</keyword>
<evidence type="ECO:0000313" key="7">
    <source>
        <dbReference type="EMBL" id="CAD8821082.1"/>
    </source>
</evidence>
<dbReference type="GO" id="GO:0002130">
    <property type="term" value="P:wobble position ribose methylation"/>
    <property type="evidence" value="ECO:0007669"/>
    <property type="project" value="TreeGrafter"/>
</dbReference>
<gene>
    <name evidence="7" type="ORF">TOLI1172_LOCUS5477</name>
</gene>
<keyword evidence="1" id="KW-0963">Cytoplasm</keyword>
<protein>
    <recommendedName>
        <fullName evidence="6">tRNA/rRNA methyltransferase SpoU type domain-containing protein</fullName>
    </recommendedName>
</protein>